<evidence type="ECO:0000313" key="3">
    <source>
        <dbReference type="Proteomes" id="UP000037891"/>
    </source>
</evidence>
<dbReference type="AlphaFoldDB" id="A0A0N0GFN6"/>
<accession>A0A0N0GFN6</accession>
<reference evidence="2 3" key="1">
    <citation type="submission" date="2015-07" db="EMBL/GenBank/DDBJ databases">
        <authorList>
            <person name="Noorani M."/>
        </authorList>
    </citation>
    <scope>NUCLEOTIDE SEQUENCE [LARGE SCALE GENOMIC DNA]</scope>
    <source>
        <strain evidence="2 3">0788_9</strain>
    </source>
</reference>
<proteinExistence type="predicted"/>
<keyword evidence="1" id="KW-0472">Membrane</keyword>
<reference evidence="2 3" key="2">
    <citation type="submission" date="2015-10" db="EMBL/GenBank/DDBJ databases">
        <title>Comparative genomics and high-throughput reverse genetic screens identify a new phytobacterial MAMP and an Arabidopsis receptor required for immune elicitation.</title>
        <authorList>
            <person name="Mott G.A."/>
            <person name="Thakur S."/>
            <person name="Wang P.W."/>
            <person name="Desveaux D."/>
            <person name="Guttman D.S."/>
        </authorList>
    </citation>
    <scope>NUCLEOTIDE SEQUENCE [LARGE SCALE GENOMIC DNA]</scope>
    <source>
        <strain evidence="2 3">0788_9</strain>
    </source>
</reference>
<feature type="transmembrane region" description="Helical" evidence="1">
    <location>
        <begin position="6"/>
        <end position="28"/>
    </location>
</feature>
<dbReference type="EMBL" id="LGLN01000033">
    <property type="protein sequence ID" value="KPC32719.1"/>
    <property type="molecule type" value="Genomic_DNA"/>
</dbReference>
<protein>
    <submittedName>
        <fullName evidence="2">Uncharacterized protein</fullName>
    </submittedName>
</protein>
<dbReference type="Proteomes" id="UP000037891">
    <property type="component" value="Unassembled WGS sequence"/>
</dbReference>
<sequence>MLFQLITYILVVPFVVVSVQISKVHLVLIQGTIIYRQFVREVLGLRVTDDTD</sequence>
<keyword evidence="1" id="KW-0812">Transmembrane</keyword>
<evidence type="ECO:0000256" key="1">
    <source>
        <dbReference type="SAM" id="Phobius"/>
    </source>
</evidence>
<organism evidence="2 3">
    <name type="scientific">Pseudomonas syringae pv. cilantro</name>
    <dbReference type="NCBI Taxonomy" id="81035"/>
    <lineage>
        <taxon>Bacteria</taxon>
        <taxon>Pseudomonadati</taxon>
        <taxon>Pseudomonadota</taxon>
        <taxon>Gammaproteobacteria</taxon>
        <taxon>Pseudomonadales</taxon>
        <taxon>Pseudomonadaceae</taxon>
        <taxon>Pseudomonas</taxon>
        <taxon>Pseudomonas syringae</taxon>
    </lineage>
</organism>
<keyword evidence="1" id="KW-1133">Transmembrane helix</keyword>
<comment type="caution">
    <text evidence="2">The sequence shown here is derived from an EMBL/GenBank/DDBJ whole genome shotgun (WGS) entry which is preliminary data.</text>
</comment>
<name>A0A0N0GFN6_PSESX</name>
<evidence type="ECO:0000313" key="2">
    <source>
        <dbReference type="EMBL" id="KPC32719.1"/>
    </source>
</evidence>
<gene>
    <name evidence="2" type="ORF">ABJ99_1571</name>
</gene>